<feature type="compositionally biased region" description="Acidic residues" evidence="1">
    <location>
        <begin position="456"/>
        <end position="481"/>
    </location>
</feature>
<feature type="region of interest" description="Disordered" evidence="1">
    <location>
        <begin position="404"/>
        <end position="526"/>
    </location>
</feature>
<gene>
    <name evidence="2" type="ORF">Lalb_Chr07g0184901</name>
</gene>
<feature type="compositionally biased region" description="Basic and acidic residues" evidence="1">
    <location>
        <begin position="482"/>
        <end position="509"/>
    </location>
</feature>
<feature type="compositionally biased region" description="Basic and acidic residues" evidence="1">
    <location>
        <begin position="440"/>
        <end position="455"/>
    </location>
</feature>
<feature type="region of interest" description="Disordered" evidence="1">
    <location>
        <begin position="96"/>
        <end position="121"/>
    </location>
</feature>
<dbReference type="GO" id="GO:0016593">
    <property type="term" value="C:Cdc73/Paf1 complex"/>
    <property type="evidence" value="ECO:0007669"/>
    <property type="project" value="InterPro"/>
</dbReference>
<dbReference type="Proteomes" id="UP000447434">
    <property type="component" value="Chromosome 7"/>
</dbReference>
<sequence>MEVEFGDQGEENESKEDTDSDTKDDGYIHRVVTSKNRGVVERDDDYEQVGKGRSPSGSPIDDRVQTRDLHSVPEMHDVFGDSDDEDEEVGYAVQHDIQQYSDRSPMEKEGSYGKGLKPVDLHSEEDHQYISEEENFEMKLKDKPLGPQLVLEVPLQPPPAPPENMHMIRVSNIMGVDPKPFDPKTYVEENTFLTDESGTKRRIRLENNIVRWRTVRNPDGTTSTESNARFVRWSDGSLQLLIGNEVLDTTVQDIQHDQAHLFRRHGQGILQSQGRLLRKMRFMPSSLSSNSHRQLTALVGSTQKKAYKVKSCITDIDPEREKRGNEKAFSQSIQSNVILNRKHEKVSQKYPPTVYRRRQLSPGFLDEDAETEYHKSPRSQHRFEVDLELEALAEKRIMNAKNSQGLKDIARKSSQAPANSSRHRIVYSDNDREESEYETDGEKDKRPISRKRTEDTEPEYVDDDEEEEHYEEDVQVNDASDEEKPKEKSKDIRGRFKGKGIESHEDSPRRKTSYRRKVIIYDSDEE</sequence>
<organism evidence="2 3">
    <name type="scientific">Lupinus albus</name>
    <name type="common">White lupine</name>
    <name type="synonym">Lupinus termis</name>
    <dbReference type="NCBI Taxonomy" id="3870"/>
    <lineage>
        <taxon>Eukaryota</taxon>
        <taxon>Viridiplantae</taxon>
        <taxon>Streptophyta</taxon>
        <taxon>Embryophyta</taxon>
        <taxon>Tracheophyta</taxon>
        <taxon>Spermatophyta</taxon>
        <taxon>Magnoliopsida</taxon>
        <taxon>eudicotyledons</taxon>
        <taxon>Gunneridae</taxon>
        <taxon>Pentapetalae</taxon>
        <taxon>rosids</taxon>
        <taxon>fabids</taxon>
        <taxon>Fabales</taxon>
        <taxon>Fabaceae</taxon>
        <taxon>Papilionoideae</taxon>
        <taxon>50 kb inversion clade</taxon>
        <taxon>genistoids sensu lato</taxon>
        <taxon>core genistoids</taxon>
        <taxon>Genisteae</taxon>
        <taxon>Lupinus</taxon>
    </lineage>
</organism>
<evidence type="ECO:0000313" key="3">
    <source>
        <dbReference type="Proteomes" id="UP000447434"/>
    </source>
</evidence>
<dbReference type="PANTHER" id="PTHR23146">
    <property type="entry name" value="LEO1 PROTEIN"/>
    <property type="match status" value="1"/>
</dbReference>
<feature type="compositionally biased region" description="Basic and acidic residues" evidence="1">
    <location>
        <begin position="371"/>
        <end position="380"/>
    </location>
</feature>
<keyword evidence="3" id="KW-1185">Reference proteome</keyword>
<dbReference type="InterPro" id="IPR007149">
    <property type="entry name" value="Leo1"/>
</dbReference>
<proteinExistence type="predicted"/>
<accession>A0A6A4QAB7</accession>
<feature type="region of interest" description="Disordered" evidence="1">
    <location>
        <begin position="359"/>
        <end position="380"/>
    </location>
</feature>
<dbReference type="AlphaFoldDB" id="A0A6A4QAB7"/>
<reference evidence="3" key="1">
    <citation type="journal article" date="2020" name="Nat. Commun.">
        <title>Genome sequence of the cluster root forming white lupin.</title>
        <authorList>
            <person name="Hufnagel B."/>
            <person name="Marques A."/>
            <person name="Soriano A."/>
            <person name="Marques L."/>
            <person name="Divol F."/>
            <person name="Doumas P."/>
            <person name="Sallet E."/>
            <person name="Mancinotti D."/>
            <person name="Carrere S."/>
            <person name="Marande W."/>
            <person name="Arribat S."/>
            <person name="Keller J."/>
            <person name="Huneau C."/>
            <person name="Blein T."/>
            <person name="Aime D."/>
            <person name="Laguerre M."/>
            <person name="Taylor J."/>
            <person name="Schubert V."/>
            <person name="Nelson M."/>
            <person name="Geu-Flores F."/>
            <person name="Crespi M."/>
            <person name="Gallardo-Guerrero K."/>
            <person name="Delaux P.-M."/>
            <person name="Salse J."/>
            <person name="Berges H."/>
            <person name="Guyot R."/>
            <person name="Gouzy J."/>
            <person name="Peret B."/>
        </authorList>
    </citation>
    <scope>NUCLEOTIDE SEQUENCE [LARGE SCALE GENOMIC DNA]</scope>
    <source>
        <strain evidence="3">cv. Amiga</strain>
    </source>
</reference>
<feature type="compositionally biased region" description="Basic and acidic residues" evidence="1">
    <location>
        <begin position="104"/>
        <end position="121"/>
    </location>
</feature>
<protein>
    <submittedName>
        <fullName evidence="2">Putative leo1-like protein</fullName>
    </submittedName>
</protein>
<dbReference type="GO" id="GO:0032968">
    <property type="term" value="P:positive regulation of transcription elongation by RNA polymerase II"/>
    <property type="evidence" value="ECO:0007669"/>
    <property type="project" value="TreeGrafter"/>
</dbReference>
<dbReference type="PANTHER" id="PTHR23146:SF0">
    <property type="entry name" value="RNA POLYMERASE-ASSOCIATED PROTEIN LEO1"/>
    <property type="match status" value="1"/>
</dbReference>
<evidence type="ECO:0000313" key="2">
    <source>
        <dbReference type="EMBL" id="KAE9610274.1"/>
    </source>
</evidence>
<dbReference type="EMBL" id="WOCE01000007">
    <property type="protein sequence ID" value="KAE9610274.1"/>
    <property type="molecule type" value="Genomic_DNA"/>
</dbReference>
<comment type="caution">
    <text evidence="2">The sequence shown here is derived from an EMBL/GenBank/DDBJ whole genome shotgun (WGS) entry which is preliminary data.</text>
</comment>
<dbReference type="GO" id="GO:1990269">
    <property type="term" value="F:RNA polymerase II C-terminal domain phosphoserine binding"/>
    <property type="evidence" value="ECO:0007669"/>
    <property type="project" value="TreeGrafter"/>
</dbReference>
<feature type="compositionally biased region" description="Acidic residues" evidence="1">
    <location>
        <begin position="1"/>
        <end position="14"/>
    </location>
</feature>
<name>A0A6A4QAB7_LUPAL</name>
<dbReference type="Pfam" id="PF04004">
    <property type="entry name" value="Leo1"/>
    <property type="match status" value="1"/>
</dbReference>
<dbReference type="GO" id="GO:0006368">
    <property type="term" value="P:transcription elongation by RNA polymerase II"/>
    <property type="evidence" value="ECO:0007669"/>
    <property type="project" value="InterPro"/>
</dbReference>
<dbReference type="OrthoDB" id="20844at2759"/>
<feature type="compositionally biased region" description="Basic and acidic residues" evidence="1">
    <location>
        <begin position="15"/>
        <end position="28"/>
    </location>
</feature>
<feature type="compositionally biased region" description="Basic and acidic residues" evidence="1">
    <location>
        <begin position="60"/>
        <end position="79"/>
    </location>
</feature>
<evidence type="ECO:0000256" key="1">
    <source>
        <dbReference type="SAM" id="MobiDB-lite"/>
    </source>
</evidence>
<feature type="region of interest" description="Disordered" evidence="1">
    <location>
        <begin position="1"/>
        <end position="84"/>
    </location>
</feature>